<keyword evidence="2" id="KW-0472">Membrane</keyword>
<protein>
    <submittedName>
        <fullName evidence="3">Uncharacterized protein</fullName>
    </submittedName>
</protein>
<dbReference type="EMBL" id="UNSH01000067">
    <property type="protein sequence ID" value="SZF04681.1"/>
    <property type="molecule type" value="Genomic_DNA"/>
</dbReference>
<evidence type="ECO:0000256" key="1">
    <source>
        <dbReference type="SAM" id="MobiDB-lite"/>
    </source>
</evidence>
<name>A0A383UWI8_BLUHO</name>
<feature type="compositionally biased region" description="Polar residues" evidence="1">
    <location>
        <begin position="41"/>
        <end position="51"/>
    </location>
</feature>
<keyword evidence="2" id="KW-0812">Transmembrane</keyword>
<evidence type="ECO:0000313" key="3">
    <source>
        <dbReference type="EMBL" id="SZF04681.1"/>
    </source>
</evidence>
<dbReference type="AlphaFoldDB" id="A0A383UWI8"/>
<evidence type="ECO:0000313" key="4">
    <source>
        <dbReference type="Proteomes" id="UP000275772"/>
    </source>
</evidence>
<reference evidence="3 4" key="1">
    <citation type="submission" date="2017-11" db="EMBL/GenBank/DDBJ databases">
        <authorList>
            <person name="Kracher B."/>
        </authorList>
    </citation>
    <scope>NUCLEOTIDE SEQUENCE [LARGE SCALE GENOMIC DNA]</scope>
    <source>
        <strain evidence="3 4">RACE1</strain>
    </source>
</reference>
<feature type="compositionally biased region" description="Basic and acidic residues" evidence="1">
    <location>
        <begin position="30"/>
        <end position="40"/>
    </location>
</feature>
<gene>
    <name evidence="3" type="ORF">BLGHR1_15479</name>
</gene>
<organism evidence="3 4">
    <name type="scientific">Blumeria hordei</name>
    <name type="common">Barley powdery mildew</name>
    <name type="synonym">Blumeria graminis f. sp. hordei</name>
    <dbReference type="NCBI Taxonomy" id="2867405"/>
    <lineage>
        <taxon>Eukaryota</taxon>
        <taxon>Fungi</taxon>
        <taxon>Dikarya</taxon>
        <taxon>Ascomycota</taxon>
        <taxon>Pezizomycotina</taxon>
        <taxon>Leotiomycetes</taxon>
        <taxon>Erysiphales</taxon>
        <taxon>Erysiphaceae</taxon>
        <taxon>Blumeria</taxon>
    </lineage>
</organism>
<feature type="transmembrane region" description="Helical" evidence="2">
    <location>
        <begin position="82"/>
        <end position="105"/>
    </location>
</feature>
<dbReference type="PANTHER" id="PTHR42069">
    <property type="entry name" value="HYPHAL ANASTAMOSIS-8 PROTEIN"/>
    <property type="match status" value="1"/>
</dbReference>
<evidence type="ECO:0000256" key="2">
    <source>
        <dbReference type="SAM" id="Phobius"/>
    </source>
</evidence>
<proteinExistence type="predicted"/>
<dbReference type="VEuPathDB" id="FungiDB:BLGHR1_15479"/>
<dbReference type="Proteomes" id="UP000275772">
    <property type="component" value="Unassembled WGS sequence"/>
</dbReference>
<feature type="transmembrane region" description="Helical" evidence="2">
    <location>
        <begin position="162"/>
        <end position="186"/>
    </location>
</feature>
<dbReference type="PANTHER" id="PTHR42069:SF1">
    <property type="entry name" value="MARVEL DOMAIN-CONTAINING PROTEIN"/>
    <property type="match status" value="1"/>
</dbReference>
<keyword evidence="2" id="KW-1133">Transmembrane helix</keyword>
<sequence>MTSYSEVPLQDFSVPIPPAYSRQAPYVCKPDLDMPSRPSRDTFQPDPNDSDQGWPEKEQYEDKLSSGMYGLPVLVILQHSRIFFRALAILIIIASIALVLAAVVIFEKMRSNQKVGELASRDTVTIKPCAVFLGIAAMNLIMSIMLLAVSSLPTKLRRSQNTINFAFAIVGVIGFSTSMGACFYLDKETQLQNDLWKWSCAKAKLDTMNDTVKFHIICKVITFGWNLGIIQASLEMLTFVLSIVAFILYKYHCWYEYGHIGKVI</sequence>
<feature type="region of interest" description="Disordered" evidence="1">
    <location>
        <begin position="25"/>
        <end position="57"/>
    </location>
</feature>
<accession>A0A383UWI8</accession>
<feature type="transmembrane region" description="Helical" evidence="2">
    <location>
        <begin position="229"/>
        <end position="249"/>
    </location>
</feature>
<feature type="transmembrane region" description="Helical" evidence="2">
    <location>
        <begin position="125"/>
        <end position="150"/>
    </location>
</feature>